<organism evidence="1 2">
    <name type="scientific">Scutellospora calospora</name>
    <dbReference type="NCBI Taxonomy" id="85575"/>
    <lineage>
        <taxon>Eukaryota</taxon>
        <taxon>Fungi</taxon>
        <taxon>Fungi incertae sedis</taxon>
        <taxon>Mucoromycota</taxon>
        <taxon>Glomeromycotina</taxon>
        <taxon>Glomeromycetes</taxon>
        <taxon>Diversisporales</taxon>
        <taxon>Gigasporaceae</taxon>
        <taxon>Scutellospora</taxon>
    </lineage>
</organism>
<feature type="non-terminal residue" evidence="1">
    <location>
        <position position="1"/>
    </location>
</feature>
<dbReference type="Proteomes" id="UP000789860">
    <property type="component" value="Unassembled WGS sequence"/>
</dbReference>
<feature type="non-terminal residue" evidence="1">
    <location>
        <position position="342"/>
    </location>
</feature>
<gene>
    <name evidence="1" type="ORF">SCALOS_LOCUS7926</name>
</gene>
<reference evidence="1" key="1">
    <citation type="submission" date="2021-06" db="EMBL/GenBank/DDBJ databases">
        <authorList>
            <person name="Kallberg Y."/>
            <person name="Tangrot J."/>
            <person name="Rosling A."/>
        </authorList>
    </citation>
    <scope>NUCLEOTIDE SEQUENCE</scope>
    <source>
        <strain evidence="1">AU212A</strain>
    </source>
</reference>
<protein>
    <submittedName>
        <fullName evidence="1">1446_t:CDS:1</fullName>
    </submittedName>
</protein>
<name>A0ACA9N7S3_9GLOM</name>
<evidence type="ECO:0000313" key="2">
    <source>
        <dbReference type="Proteomes" id="UP000789860"/>
    </source>
</evidence>
<keyword evidence="2" id="KW-1185">Reference proteome</keyword>
<sequence>LVFDIVLLNGKSLINYSLEKRRGFLRSVITDRPGYIQVLPHKVGNSMKDLTEAMDEAVMKRQEGIIIKKPSSTYVLNERVDEWVKIKPEYLDTLGDDLDLIVIGADYGAGNRGSKFGSFMCGLRDSKAADDEVRILSFCRFGTGFTMKESEEFKSLEGWVPFDPNRIPDWLIIGRDRPHMIIPPEKSVVAQVRASEIVPANVFAAGFTLRFPRFEKIRPDKDWHSATNFEEMMHLRKESSGRLQSKKVTEDDLVTTSRSTKRKIKAPQRVRRSALLETYTSQSGPVEKKSRIFKNMKFYVMVTKYKSFTKSDLERMIKENGGEFFQHPNASPNIYIIAESLS</sequence>
<comment type="caution">
    <text evidence="1">The sequence shown here is derived from an EMBL/GenBank/DDBJ whole genome shotgun (WGS) entry which is preliminary data.</text>
</comment>
<dbReference type="EMBL" id="CAJVPM010019423">
    <property type="protein sequence ID" value="CAG8629791.1"/>
    <property type="molecule type" value="Genomic_DNA"/>
</dbReference>
<evidence type="ECO:0000313" key="1">
    <source>
        <dbReference type="EMBL" id="CAG8629791.1"/>
    </source>
</evidence>
<proteinExistence type="predicted"/>
<accession>A0ACA9N7S3</accession>